<evidence type="ECO:0000313" key="2">
    <source>
        <dbReference type="Ensembl" id="ENSPTXP00000025139.1"/>
    </source>
</evidence>
<accession>A0A670ZQS5</accession>
<dbReference type="GeneTree" id="ENSGT00990000212529"/>
<name>A0A670ZQS5_PSETE</name>
<keyword evidence="3" id="KW-1185">Reference proteome</keyword>
<protein>
    <submittedName>
        <fullName evidence="2">Uncharacterized protein</fullName>
    </submittedName>
</protein>
<organism evidence="2 3">
    <name type="scientific">Pseudonaja textilis</name>
    <name type="common">Eastern brown snake</name>
    <dbReference type="NCBI Taxonomy" id="8673"/>
    <lineage>
        <taxon>Eukaryota</taxon>
        <taxon>Metazoa</taxon>
        <taxon>Chordata</taxon>
        <taxon>Craniata</taxon>
        <taxon>Vertebrata</taxon>
        <taxon>Euteleostomi</taxon>
        <taxon>Lepidosauria</taxon>
        <taxon>Squamata</taxon>
        <taxon>Bifurcata</taxon>
        <taxon>Unidentata</taxon>
        <taxon>Episquamata</taxon>
        <taxon>Toxicofera</taxon>
        <taxon>Serpentes</taxon>
        <taxon>Colubroidea</taxon>
        <taxon>Elapidae</taxon>
        <taxon>Hydrophiinae</taxon>
        <taxon>Pseudonaja</taxon>
    </lineage>
</organism>
<dbReference type="AlphaFoldDB" id="A0A670ZQS5"/>
<dbReference type="Ensembl" id="ENSPTXT00000025918.1">
    <property type="protein sequence ID" value="ENSPTXP00000025145.1"/>
    <property type="gene ID" value="ENSPTXG00000017542.1"/>
</dbReference>
<sequence length="92" mass="9993">MENLGLVKPEQGAPSADPDAKNAHNLVEYNISDSRSSPLFQPDVVSNFSGKVGPSAVTEEVRLLASSMQDAQSNRDPRILKKEENVLLPFLS</sequence>
<evidence type="ECO:0000256" key="1">
    <source>
        <dbReference type="SAM" id="MobiDB-lite"/>
    </source>
</evidence>
<dbReference type="Ensembl" id="ENSPTXT00000025912.1">
    <property type="protein sequence ID" value="ENSPTXP00000025139.1"/>
    <property type="gene ID" value="ENSPTXG00000017537.1"/>
</dbReference>
<proteinExistence type="predicted"/>
<dbReference type="Proteomes" id="UP000472273">
    <property type="component" value="Unplaced"/>
</dbReference>
<feature type="region of interest" description="Disordered" evidence="1">
    <location>
        <begin position="1"/>
        <end position="24"/>
    </location>
</feature>
<evidence type="ECO:0000313" key="3">
    <source>
        <dbReference type="Proteomes" id="UP000472273"/>
    </source>
</evidence>
<reference evidence="2" key="1">
    <citation type="submission" date="2025-05" db="UniProtKB">
        <authorList>
            <consortium name="Ensembl"/>
        </authorList>
    </citation>
    <scope>IDENTIFICATION</scope>
</reference>